<feature type="transmembrane region" description="Helical" evidence="1">
    <location>
        <begin position="23"/>
        <end position="46"/>
    </location>
</feature>
<dbReference type="AlphaFoldDB" id="A0AAX4HQK5"/>
<feature type="transmembrane region" description="Helical" evidence="1">
    <location>
        <begin position="58"/>
        <end position="78"/>
    </location>
</feature>
<feature type="domain" description="Phosphatidic acid phosphatase type 2/haloperoxidase" evidence="2">
    <location>
        <begin position="60"/>
        <end position="177"/>
    </location>
</feature>
<dbReference type="EMBL" id="CP139487">
    <property type="protein sequence ID" value="WPU65453.1"/>
    <property type="molecule type" value="Genomic_DNA"/>
</dbReference>
<sequence>MIEGLQALDRSFFLWLNSYHAEWLNGLMTVLSGQSIWVPFLGYFFWYSYKHFGKKETAYFALFLVLTLIASDVTSSYVLKNIVNRLRPCREIDLKPLIYSFGQKCGGKFGFVSSHAANSLALVMFSFKTLNFKHKWKHLIWIAPVLVSYSRIYLGVHYPGDVIGGFVIGTIWASFFAWVYRNHQGANR</sequence>
<dbReference type="PANTHER" id="PTHR14969">
    <property type="entry name" value="SPHINGOSINE-1-PHOSPHATE PHOSPHOHYDROLASE"/>
    <property type="match status" value="1"/>
</dbReference>
<keyword evidence="1" id="KW-0812">Transmembrane</keyword>
<evidence type="ECO:0000259" key="2">
    <source>
        <dbReference type="SMART" id="SM00014"/>
    </source>
</evidence>
<feature type="transmembrane region" description="Helical" evidence="1">
    <location>
        <begin position="139"/>
        <end position="156"/>
    </location>
</feature>
<dbReference type="KEGG" id="psti:SOO65_01700"/>
<feature type="transmembrane region" description="Helical" evidence="1">
    <location>
        <begin position="162"/>
        <end position="180"/>
    </location>
</feature>
<keyword evidence="1" id="KW-1133">Transmembrane helix</keyword>
<accession>A0AAX4HQK5</accession>
<gene>
    <name evidence="3" type="ORF">SOO65_01700</name>
</gene>
<keyword evidence="1" id="KW-0472">Membrane</keyword>
<evidence type="ECO:0000313" key="3">
    <source>
        <dbReference type="EMBL" id="WPU65453.1"/>
    </source>
</evidence>
<keyword evidence="4" id="KW-1185">Reference proteome</keyword>
<dbReference type="Pfam" id="PF01569">
    <property type="entry name" value="PAP2"/>
    <property type="match status" value="1"/>
</dbReference>
<dbReference type="InterPro" id="IPR036938">
    <property type="entry name" value="PAP2/HPO_sf"/>
</dbReference>
<evidence type="ECO:0000256" key="1">
    <source>
        <dbReference type="SAM" id="Phobius"/>
    </source>
</evidence>
<proteinExistence type="predicted"/>
<dbReference type="RefSeq" id="WP_321395942.1">
    <property type="nucleotide sequence ID" value="NZ_CP139487.1"/>
</dbReference>
<evidence type="ECO:0000313" key="4">
    <source>
        <dbReference type="Proteomes" id="UP001324634"/>
    </source>
</evidence>
<dbReference type="SMART" id="SM00014">
    <property type="entry name" value="acidPPc"/>
    <property type="match status" value="1"/>
</dbReference>
<dbReference type="SUPFAM" id="SSF48317">
    <property type="entry name" value="Acid phosphatase/Vanadium-dependent haloperoxidase"/>
    <property type="match status" value="1"/>
</dbReference>
<dbReference type="InterPro" id="IPR000326">
    <property type="entry name" value="PAP2/HPO"/>
</dbReference>
<name>A0AAX4HQK5_9BACT</name>
<organism evidence="3 4">
    <name type="scientific">Peredibacter starrii</name>
    <dbReference type="NCBI Taxonomy" id="28202"/>
    <lineage>
        <taxon>Bacteria</taxon>
        <taxon>Pseudomonadati</taxon>
        <taxon>Bdellovibrionota</taxon>
        <taxon>Bacteriovoracia</taxon>
        <taxon>Bacteriovoracales</taxon>
        <taxon>Bacteriovoracaceae</taxon>
        <taxon>Peredibacter</taxon>
    </lineage>
</organism>
<dbReference type="Proteomes" id="UP001324634">
    <property type="component" value="Chromosome"/>
</dbReference>
<protein>
    <submittedName>
        <fullName evidence="3">Phosphatase PAP2 family protein</fullName>
    </submittedName>
</protein>
<reference evidence="3 4" key="1">
    <citation type="submission" date="2023-11" db="EMBL/GenBank/DDBJ databases">
        <title>Peredibacter starrii A3.12.</title>
        <authorList>
            <person name="Mitchell R.J."/>
        </authorList>
    </citation>
    <scope>NUCLEOTIDE SEQUENCE [LARGE SCALE GENOMIC DNA]</scope>
    <source>
        <strain evidence="3 4">A3.12</strain>
    </source>
</reference>
<dbReference type="Gene3D" id="1.20.144.10">
    <property type="entry name" value="Phosphatidic acid phosphatase type 2/haloperoxidase"/>
    <property type="match status" value="2"/>
</dbReference>
<dbReference type="PANTHER" id="PTHR14969:SF13">
    <property type="entry name" value="AT30094P"/>
    <property type="match status" value="1"/>
</dbReference>